<name>A0A931H0L9_9BACT</name>
<dbReference type="AlphaFoldDB" id="A0A931H0L9"/>
<dbReference type="InterPro" id="IPR015315">
    <property type="entry name" value="DUF1963"/>
</dbReference>
<dbReference type="RefSeq" id="WP_196992905.1">
    <property type="nucleotide sequence ID" value="NZ_JADWYR010000006.1"/>
</dbReference>
<dbReference type="SUPFAM" id="SSF103032">
    <property type="entry name" value="Hypothetical protein YwqG"/>
    <property type="match status" value="1"/>
</dbReference>
<evidence type="ECO:0000313" key="2">
    <source>
        <dbReference type="Proteomes" id="UP000628448"/>
    </source>
</evidence>
<accession>A0A931H0L9</accession>
<dbReference type="Pfam" id="PF09234">
    <property type="entry name" value="DUF1963"/>
    <property type="match status" value="1"/>
</dbReference>
<comment type="caution">
    <text evidence="1">The sequence shown here is derived from an EMBL/GenBank/DDBJ whole genome shotgun (WGS) entry which is preliminary data.</text>
</comment>
<dbReference type="Proteomes" id="UP000628448">
    <property type="component" value="Unassembled WGS sequence"/>
</dbReference>
<evidence type="ECO:0000313" key="1">
    <source>
        <dbReference type="EMBL" id="MBG9378799.1"/>
    </source>
</evidence>
<protein>
    <submittedName>
        <fullName evidence="1">DUF1963 domain-containing protein</fullName>
    </submittedName>
</protein>
<dbReference type="InterPro" id="IPR035948">
    <property type="entry name" value="YwqG-like_sf"/>
</dbReference>
<sequence length="241" mass="27559">MDRTQKVFDIIRFTAGKTLFYGASIEMPQILLDTGNYTKHTDVNFPLGHSRYGGPIVDLPPGIEYPKGLFFAAQLDLSKFSPFDKSGLLPKSGQVLFFANIRNDTGKVFYVDTPNENLIRHIKEHDDDFFSGRLVDKIFADTEKLSERIREPEDDEMDYVNKDGKIWDHTAGSEKSKIFGMFTHCQYGQDEIEKIIFSDKILLLQVGENDFNDEGVFSVLIDKTDLQNKIFDNCEFAWGQS</sequence>
<proteinExistence type="predicted"/>
<gene>
    <name evidence="1" type="ORF">I5907_21380</name>
</gene>
<dbReference type="Gene3D" id="2.30.320.10">
    <property type="entry name" value="YwqG-like"/>
    <property type="match status" value="1"/>
</dbReference>
<organism evidence="1 2">
    <name type="scientific">Panacibacter microcysteis</name>
    <dbReference type="NCBI Taxonomy" id="2793269"/>
    <lineage>
        <taxon>Bacteria</taxon>
        <taxon>Pseudomonadati</taxon>
        <taxon>Bacteroidota</taxon>
        <taxon>Chitinophagia</taxon>
        <taxon>Chitinophagales</taxon>
        <taxon>Chitinophagaceae</taxon>
        <taxon>Panacibacter</taxon>
    </lineage>
</organism>
<keyword evidence="2" id="KW-1185">Reference proteome</keyword>
<reference evidence="1" key="1">
    <citation type="submission" date="2020-11" db="EMBL/GenBank/DDBJ databases">
        <title>Bacterial whole genome sequence for Panacibacter sp. DH6.</title>
        <authorList>
            <person name="Le V."/>
            <person name="Ko S."/>
            <person name="Ahn C.-Y."/>
            <person name="Oh H.-M."/>
        </authorList>
    </citation>
    <scope>NUCLEOTIDE SEQUENCE</scope>
    <source>
        <strain evidence="1">DH6</strain>
    </source>
</reference>
<dbReference type="EMBL" id="JADWYR010000006">
    <property type="protein sequence ID" value="MBG9378799.1"/>
    <property type="molecule type" value="Genomic_DNA"/>
</dbReference>